<dbReference type="GO" id="GO:0003677">
    <property type="term" value="F:DNA binding"/>
    <property type="evidence" value="ECO:0007669"/>
    <property type="project" value="UniProtKB-KW"/>
</dbReference>
<dbReference type="Pfam" id="PF08671">
    <property type="entry name" value="SinI"/>
    <property type="match status" value="1"/>
</dbReference>
<organism evidence="1 2">
    <name type="scientific">Metabacillus sediminilitoris</name>
    <dbReference type="NCBI Taxonomy" id="2567941"/>
    <lineage>
        <taxon>Bacteria</taxon>
        <taxon>Bacillati</taxon>
        <taxon>Bacillota</taxon>
        <taxon>Bacilli</taxon>
        <taxon>Bacillales</taxon>
        <taxon>Bacillaceae</taxon>
        <taxon>Metabacillus</taxon>
    </lineage>
</organism>
<reference evidence="1 2" key="1">
    <citation type="submission" date="2019-04" db="EMBL/GenBank/DDBJ databases">
        <title>Bacillus sediminilitoris sp. nov., isolated from a tidal flat sediment on the East China Sea.</title>
        <authorList>
            <person name="Wei Y."/>
            <person name="Mao H."/>
            <person name="Fang J."/>
        </authorList>
    </citation>
    <scope>NUCLEOTIDE SEQUENCE [LARGE SCALE GENOMIC DNA]</scope>
    <source>
        <strain evidence="1 2">DSL-17</strain>
    </source>
</reference>
<comment type="caution">
    <text evidence="1">The sequence shown here is derived from an EMBL/GenBank/DDBJ whole genome shotgun (WGS) entry which is preliminary data.</text>
</comment>
<dbReference type="RefSeq" id="WP_136358554.1">
    <property type="nucleotide sequence ID" value="NZ_CP046266.1"/>
</dbReference>
<protein>
    <submittedName>
        <fullName evidence="1">DNA-binding anti-repressor SinI</fullName>
    </submittedName>
</protein>
<dbReference type="GO" id="GO:0046983">
    <property type="term" value="F:protein dimerization activity"/>
    <property type="evidence" value="ECO:0007669"/>
    <property type="project" value="InterPro"/>
</dbReference>
<dbReference type="EMBL" id="SSNT01000028">
    <property type="protein sequence ID" value="THF75291.1"/>
    <property type="molecule type" value="Genomic_DNA"/>
</dbReference>
<keyword evidence="2" id="KW-1185">Reference proteome</keyword>
<proteinExistence type="predicted"/>
<keyword evidence="1" id="KW-0238">DNA-binding</keyword>
<evidence type="ECO:0000313" key="2">
    <source>
        <dbReference type="Proteomes" id="UP000310334"/>
    </source>
</evidence>
<dbReference type="InterPro" id="IPR036281">
    <property type="entry name" value="SinR/SinI_dimer_dom_sf"/>
</dbReference>
<dbReference type="InterPro" id="IPR010981">
    <property type="entry name" value="SinR/SinI_dimer_dom"/>
</dbReference>
<accession>A0A4S4BKN3</accession>
<dbReference type="SUPFAM" id="SSF47406">
    <property type="entry name" value="SinR repressor dimerisation domain-like"/>
    <property type="match status" value="1"/>
</dbReference>
<dbReference type="Proteomes" id="UP000310334">
    <property type="component" value="Unassembled WGS sequence"/>
</dbReference>
<evidence type="ECO:0000313" key="1">
    <source>
        <dbReference type="EMBL" id="THF75291.1"/>
    </source>
</evidence>
<dbReference type="GO" id="GO:0006355">
    <property type="term" value="P:regulation of DNA-templated transcription"/>
    <property type="evidence" value="ECO:0007669"/>
    <property type="project" value="InterPro"/>
</dbReference>
<sequence length="45" mass="5221">MTTDELNSYQKLEIAKLVKEAMLSGISKEDFKKFIEKKINNQSTK</sequence>
<gene>
    <name evidence="1" type="primary">sinI</name>
    <name evidence="1" type="ORF">E6W99_23915</name>
</gene>
<name>A0A4S4BKN3_9BACI</name>
<dbReference type="AlphaFoldDB" id="A0A4S4BKN3"/>